<dbReference type="PANTHER" id="PTHR38460:SF1">
    <property type="entry name" value="TAUTOMERASE YOLI-RELATED"/>
    <property type="match status" value="1"/>
</dbReference>
<gene>
    <name evidence="1" type="ORF">SAMN05878443_0194</name>
</gene>
<dbReference type="InterPro" id="IPR037479">
    <property type="entry name" value="Tauto_MSAD"/>
</dbReference>
<dbReference type="Gene3D" id="3.30.429.10">
    <property type="entry name" value="Macrophage Migration Inhibitory Factor"/>
    <property type="match status" value="1"/>
</dbReference>
<dbReference type="Proteomes" id="UP000184758">
    <property type="component" value="Unassembled WGS sequence"/>
</dbReference>
<dbReference type="RefSeq" id="WP_034546676.1">
    <property type="nucleotide sequence ID" value="NZ_FSRN01000001.1"/>
</dbReference>
<evidence type="ECO:0000313" key="1">
    <source>
        <dbReference type="EMBL" id="SIN86362.1"/>
    </source>
</evidence>
<evidence type="ECO:0000313" key="2">
    <source>
        <dbReference type="Proteomes" id="UP000184758"/>
    </source>
</evidence>
<name>A0A1N6ETE0_9LACT</name>
<dbReference type="EMBL" id="FSRN01000001">
    <property type="protein sequence ID" value="SIN86362.1"/>
    <property type="molecule type" value="Genomic_DNA"/>
</dbReference>
<dbReference type="eggNOG" id="COG1942">
    <property type="taxonomic scope" value="Bacteria"/>
</dbReference>
<dbReference type="PANTHER" id="PTHR38460">
    <property type="entry name" value="TAUTOMERASE YOLI-RELATED"/>
    <property type="match status" value="1"/>
</dbReference>
<sequence>MPLIKIDLFDFKEAAELKSLLDNLHEAVVEAFEVPAGDRYQIVNQHKENEMILGDTGLGFTRTKNAIAITVVSRKRTKESKLRFYQLVTDKLKERNEIDPKDVLISIVENNDEDWSFGYGKAQFITGEL</sequence>
<organism evidence="1 2">
    <name type="scientific">Carnobacterium alterfunditum</name>
    <dbReference type="NCBI Taxonomy" id="28230"/>
    <lineage>
        <taxon>Bacteria</taxon>
        <taxon>Bacillati</taxon>
        <taxon>Bacillota</taxon>
        <taxon>Bacilli</taxon>
        <taxon>Lactobacillales</taxon>
        <taxon>Carnobacteriaceae</taxon>
        <taxon>Carnobacterium</taxon>
    </lineage>
</organism>
<protein>
    <submittedName>
        <fullName evidence="1">Tautomerase enzyme</fullName>
    </submittedName>
</protein>
<dbReference type="InterPro" id="IPR014347">
    <property type="entry name" value="Tautomerase/MIF_sf"/>
</dbReference>
<dbReference type="OrthoDB" id="9804765at2"/>
<dbReference type="Pfam" id="PF14552">
    <property type="entry name" value="Tautomerase_2"/>
    <property type="match status" value="1"/>
</dbReference>
<reference evidence="2" key="1">
    <citation type="submission" date="2016-11" db="EMBL/GenBank/DDBJ databases">
        <authorList>
            <person name="Varghese N."/>
            <person name="Submissions S."/>
        </authorList>
    </citation>
    <scope>NUCLEOTIDE SEQUENCE [LARGE SCALE GENOMIC DNA]</scope>
    <source>
        <strain evidence="2">313</strain>
    </source>
</reference>
<accession>A0A1N6ETE0</accession>
<proteinExistence type="predicted"/>
<dbReference type="STRING" id="28230.SAMN05878443_0194"/>
<dbReference type="SUPFAM" id="SSF55331">
    <property type="entry name" value="Tautomerase/MIF"/>
    <property type="match status" value="1"/>
</dbReference>
<keyword evidence="2" id="KW-1185">Reference proteome</keyword>
<dbReference type="AlphaFoldDB" id="A0A1N6ETE0"/>